<dbReference type="GO" id="GO:0002376">
    <property type="term" value="P:immune system process"/>
    <property type="evidence" value="ECO:0007669"/>
    <property type="project" value="UniProtKB-KW"/>
</dbReference>
<dbReference type="SMART" id="SM00356">
    <property type="entry name" value="ZnF_C3H1"/>
    <property type="match status" value="2"/>
</dbReference>
<dbReference type="SUPFAM" id="SSF90229">
    <property type="entry name" value="CCCH zinc finger"/>
    <property type="match status" value="1"/>
</dbReference>
<dbReference type="Pfam" id="PF13087">
    <property type="entry name" value="AAA_12"/>
    <property type="match status" value="1"/>
</dbReference>
<dbReference type="EMBL" id="QWIT01000318">
    <property type="protein sequence ID" value="RMZ26063.1"/>
    <property type="molecule type" value="Genomic_DNA"/>
</dbReference>
<sequence>MLTLVRSEVNTSGTSSPKPYQAGPCKEVTAHPAIWQEKTRKPCHLFQLGQCKNGNGCKFAHVKDANFKRKACINFAKGKCHRGKTCTYSHDRADIELWKASNDQAATAGASGPSNVDNAEAVFKNWRYNIPQGIGIPTPLGPNLGRFFKQAAELLDSDAGRMQEVIVLLASEGGLQRIIELLDQPLDKVHPDILARLFNSQIIHFLEVITHKHVMASAILRPRLTTIYNIVWGEDGEQAIKLFSAVAQHSQTLRLMGQGEESSTNTPAIHAIECALTALDKLIEVNTKAQVHDGLKPVAEAFAILFKEPMTDEVRFAVKPSQRYLRRAEQRLGLGQAIPTQSEGKQHIGERAFFTLERPGPGKLNIDGVPRHDNDHVDIREISILPTTLEIQFAGAEYLPLADPTQWHLGGLEGLLDRHFRLLRADTVGQLRDTAKTELAKLQTPEVRDRSQQNKQRASRAFVYGNATIVDVTFTSRNGIEFAISFDQPGNIQRKNKNERKDWWQNSKRLSDDALVCLLSSLGSAIFLTVVPEPRNPKKDATKAEQQIPIHKQYDLWSNGQRGHVIVKPAQQDGINPMLSELSSGGNAHLSLVEFPGVLLPAFQPTLRAMQRLSETLEIPFADVLAPVSTTANPTRDIEIQPPNYANRPGFAFDLSAVTTSGVALRFTPGRDIEGVAVELAQHSSLDHGQAKAVVASLSRSLALIQGPPGTGKSYTGVQLIKILLAHKKACSLGPILCVCFTNHALDQSLERLLDEGVSNIVRIGGRSKSDRLADVNLREVVQRLDLTKTEKSERFRLMKEVEDEVNELKLILRSMSELGSQSSIEDYLREWHPQHHDQLFSNVDEEGFITVNRHQGSELQQWLNAVPWDQKKRRPIAELENADLHQMTARERRRLYREWTAKTAEKVREKFYTALAAYNKAKEELGNIRTETDQRVLRQANIIGITTSGLARNLDLLRRVNAKVLLCEEAGEVLESHLLTALLPSVEHAILIGDHQQLRPHVQNYDLSTESRGGAQYALDVSLFERLVQPQDILAHPLPFCRLQVQRRMHPSISQLVQETLYPDLQNAESVNSLPDVVGMRRRLFWTHHEQPENHAGDGLNTSHTNSYEVEMTAALVKHLVHQGVYKSDEIAVITPYLGQLRLLRRKLGSSFEIVLNERDDDELLKDAGNEIEGDLPSPDAPLRRTSVARGTLLSALRVATVDNFQGEEAKVVIISLVRSNRECKPGFLKTPNRINVLLSRAQHGMYIIGNSDTITGDPGSKAGSVEMWENILDIFRANGNFGTALELCCPRHQETPMSILYGSRLKQAATCYAIRNYPVAILVSAPVTLHYKLYAKDLTCLAGTSKCHSDMLHNAVFCSKPCYRNRSGCSHVCEKECGLACDPQCMVLIEDVNVQLECRHIHKNLCCFEYQDPSKVQCQVPVTWTVPGCEHQVKEPCSTDVYSDNYKCRAMCSAILPCGHLPATAKKTALPAQPNAKPVVFTVRVARHAVSLAPPVLKSTVAPVALTAFNAACRVPLRAIGSHARTVYFLDPNLLTSICRCERTLSCGCRCPSVCGEACPSSAFCQVHGSEHVKSLNADLVMLCAYRDVDLDEDPCIFPPCGHVFTATSMDGTMDMGAHYETDPLTGAFTALKSMSEPFSSQELKTCPECRGSLRSINRYGRIVRRALLDESAKKLTAWANRTHHDLAERLAKDQCRLLDSLEIARKPSQDVALTNSIDHQLHEVKRLKYSKRYRQTFAIRTAVKNFSDRLVIDEQPYQRVRDLVETRRRQQLASGSATDIAEFSFASEELQLHEHLQAMLLLVRTDIVILGDVIAMHDKADGPAKGVLKLQFDANRLQCTELAEEAARTVNVRQEVEAHIFWAKFAAMECGTFMATEEEDDDTTESQHQGQLRDKAIAHLDTAEAICKRFAASEADPTSGLSDELSEVRRMLDEGISSSEMRMVVAAMAKEFRGTGHWYRCVNGHPFTVGECGMPMQLARCPTCGEGIGGQHHRPTAGVQHASDIEERFGSMAI</sequence>
<dbReference type="CDD" id="cd17936">
    <property type="entry name" value="EEXXEc_NFX1"/>
    <property type="match status" value="1"/>
</dbReference>
<dbReference type="Pfam" id="PF20173">
    <property type="entry name" value="ZnF_RZ-type"/>
    <property type="match status" value="1"/>
</dbReference>
<evidence type="ECO:0000313" key="12">
    <source>
        <dbReference type="EMBL" id="RMZ26063.1"/>
    </source>
</evidence>
<dbReference type="InterPro" id="IPR046439">
    <property type="entry name" value="ZF_RZ_dom"/>
</dbReference>
<dbReference type="Proteomes" id="UP000281677">
    <property type="component" value="Unassembled WGS sequence"/>
</dbReference>
<dbReference type="InterPro" id="IPR047187">
    <property type="entry name" value="SF1_C_Upf1"/>
</dbReference>
<comment type="caution">
    <text evidence="12">The sequence shown here is derived from an EMBL/GenBank/DDBJ whole genome shotgun (WGS) entry which is preliminary data.</text>
</comment>
<feature type="zinc finger region" description="C3H1-type" evidence="8">
    <location>
        <begin position="66"/>
        <end position="93"/>
    </location>
</feature>
<dbReference type="PROSITE" id="PS50103">
    <property type="entry name" value="ZF_C3H1"/>
    <property type="match status" value="2"/>
</dbReference>
<keyword evidence="7" id="KW-0391">Immunity</keyword>
<dbReference type="PANTHER" id="PTHR10887">
    <property type="entry name" value="DNA2/NAM7 HELICASE FAMILY"/>
    <property type="match status" value="1"/>
</dbReference>
<keyword evidence="2" id="KW-0963">Cytoplasm</keyword>
<dbReference type="InterPro" id="IPR045055">
    <property type="entry name" value="DNA2/NAM7-like"/>
</dbReference>
<feature type="domain" description="C3H1-type" evidence="10">
    <location>
        <begin position="37"/>
        <end position="64"/>
    </location>
</feature>
<dbReference type="InterPro" id="IPR000571">
    <property type="entry name" value="Znf_CCCH"/>
</dbReference>
<dbReference type="InterPro" id="IPR036855">
    <property type="entry name" value="Znf_CCCH_sf"/>
</dbReference>
<dbReference type="FunFam" id="3.40.50.300:FF:001660">
    <property type="entry name" value="NF-X1 finger and helicase protein, putative"/>
    <property type="match status" value="1"/>
</dbReference>
<dbReference type="SUPFAM" id="SSF52540">
    <property type="entry name" value="P-loop containing nucleoside triphosphate hydrolases"/>
    <property type="match status" value="1"/>
</dbReference>
<dbReference type="Pfam" id="PF13086">
    <property type="entry name" value="AAA_11"/>
    <property type="match status" value="1"/>
</dbReference>
<keyword evidence="4 8" id="KW-0863">Zinc-finger</keyword>
<evidence type="ECO:0000256" key="6">
    <source>
        <dbReference type="ARBA" id="ARBA00022833"/>
    </source>
</evidence>
<keyword evidence="3 8" id="KW-0479">Metal-binding</keyword>
<evidence type="ECO:0000256" key="1">
    <source>
        <dbReference type="ARBA" id="ARBA00004496"/>
    </source>
</evidence>
<dbReference type="InterPro" id="IPR041679">
    <property type="entry name" value="DNA2/NAM7-like_C"/>
</dbReference>
<dbReference type="InterPro" id="IPR041677">
    <property type="entry name" value="DNA2/NAM7_AAA_11"/>
</dbReference>
<evidence type="ECO:0000259" key="11">
    <source>
        <dbReference type="PROSITE" id="PS51981"/>
    </source>
</evidence>
<evidence type="ECO:0000256" key="4">
    <source>
        <dbReference type="ARBA" id="ARBA00022771"/>
    </source>
</evidence>
<dbReference type="VEuPathDB" id="FungiDB:BTJ68_07816"/>
<dbReference type="GO" id="GO:0031048">
    <property type="term" value="P:regulatory ncRNA-mediated heterochromatin formation"/>
    <property type="evidence" value="ECO:0007669"/>
    <property type="project" value="TreeGrafter"/>
</dbReference>
<evidence type="ECO:0000256" key="9">
    <source>
        <dbReference type="SAM" id="MobiDB-lite"/>
    </source>
</evidence>
<name>A0A3M7IL43_HORWE</name>
<accession>A0A3M7IL43</accession>
<reference evidence="12 13" key="1">
    <citation type="journal article" date="2018" name="BMC Genomics">
        <title>Genomic evidence for intraspecific hybridization in a clonal and extremely halotolerant yeast.</title>
        <authorList>
            <person name="Gostincar C."/>
            <person name="Stajich J.E."/>
            <person name="Zupancic J."/>
            <person name="Zalar P."/>
            <person name="Gunde-Cimerman N."/>
        </authorList>
    </citation>
    <scope>NUCLEOTIDE SEQUENCE [LARGE SCALE GENOMIC DNA]</scope>
    <source>
        <strain evidence="12 13">EXF-120</strain>
    </source>
</reference>
<feature type="domain" description="C3H1-type" evidence="10">
    <location>
        <begin position="66"/>
        <end position="93"/>
    </location>
</feature>
<comment type="subcellular location">
    <subcellularLocation>
        <location evidence="1">Cytoplasm</location>
    </subcellularLocation>
</comment>
<evidence type="ECO:0000256" key="2">
    <source>
        <dbReference type="ARBA" id="ARBA00022490"/>
    </source>
</evidence>
<dbReference type="Gene3D" id="3.40.50.300">
    <property type="entry name" value="P-loop containing nucleotide triphosphate hydrolases"/>
    <property type="match status" value="2"/>
</dbReference>
<evidence type="ECO:0000256" key="7">
    <source>
        <dbReference type="ARBA" id="ARBA00022859"/>
    </source>
</evidence>
<keyword evidence="6 8" id="KW-0862">Zinc</keyword>
<organism evidence="12 13">
    <name type="scientific">Hortaea werneckii</name>
    <name type="common">Black yeast</name>
    <name type="synonym">Cladosporium werneckii</name>
    <dbReference type="NCBI Taxonomy" id="91943"/>
    <lineage>
        <taxon>Eukaryota</taxon>
        <taxon>Fungi</taxon>
        <taxon>Dikarya</taxon>
        <taxon>Ascomycota</taxon>
        <taxon>Pezizomycotina</taxon>
        <taxon>Dothideomycetes</taxon>
        <taxon>Dothideomycetidae</taxon>
        <taxon>Mycosphaerellales</taxon>
        <taxon>Teratosphaeriaceae</taxon>
        <taxon>Hortaea</taxon>
    </lineage>
</organism>
<evidence type="ECO:0000256" key="8">
    <source>
        <dbReference type="PROSITE-ProRule" id="PRU00723"/>
    </source>
</evidence>
<keyword evidence="5" id="KW-0378">Hydrolase</keyword>
<dbReference type="Gene3D" id="4.10.1000.10">
    <property type="entry name" value="Zinc finger, CCCH-type"/>
    <property type="match status" value="1"/>
</dbReference>
<dbReference type="PANTHER" id="PTHR10887:SF445">
    <property type="entry name" value="NFX1-TYPE ZINC FINGER-CONTAINING PROTEIN 1"/>
    <property type="match status" value="1"/>
</dbReference>
<keyword evidence="5" id="KW-0547">Nucleotide-binding</keyword>
<feature type="zinc finger region" description="C3H1-type" evidence="8">
    <location>
        <begin position="37"/>
        <end position="64"/>
    </location>
</feature>
<feature type="compositionally biased region" description="Polar residues" evidence="9">
    <location>
        <begin position="8"/>
        <end position="18"/>
    </location>
</feature>
<dbReference type="GO" id="GO:0031380">
    <property type="term" value="C:nuclear RNA-directed RNA polymerase complex"/>
    <property type="evidence" value="ECO:0007669"/>
    <property type="project" value="TreeGrafter"/>
</dbReference>
<keyword evidence="5" id="KW-0067">ATP-binding</keyword>
<dbReference type="GO" id="GO:0004386">
    <property type="term" value="F:helicase activity"/>
    <property type="evidence" value="ECO:0007669"/>
    <property type="project" value="InterPro"/>
</dbReference>
<proteinExistence type="predicted"/>
<feature type="region of interest" description="Disordered" evidence="9">
    <location>
        <begin position="1"/>
        <end position="24"/>
    </location>
</feature>
<dbReference type="OrthoDB" id="2423195at2759"/>
<gene>
    <name evidence="12" type="ORF">D0859_09871</name>
</gene>
<dbReference type="GO" id="GO:0005737">
    <property type="term" value="C:cytoplasm"/>
    <property type="evidence" value="ECO:0007669"/>
    <property type="project" value="UniProtKB-SubCell"/>
</dbReference>
<dbReference type="GO" id="GO:0008270">
    <property type="term" value="F:zinc ion binding"/>
    <property type="evidence" value="ECO:0007669"/>
    <property type="project" value="UniProtKB-KW"/>
</dbReference>
<protein>
    <submittedName>
        <fullName evidence="12">Uncharacterized protein</fullName>
    </submittedName>
</protein>
<feature type="domain" description="RZ-type" evidence="11">
    <location>
        <begin position="1939"/>
        <end position="2014"/>
    </location>
</feature>
<dbReference type="CDD" id="cd18808">
    <property type="entry name" value="SF1_C_Upf1"/>
    <property type="match status" value="1"/>
</dbReference>
<evidence type="ECO:0000259" key="10">
    <source>
        <dbReference type="PROSITE" id="PS50103"/>
    </source>
</evidence>
<dbReference type="PROSITE" id="PS51981">
    <property type="entry name" value="ZF_RZ"/>
    <property type="match status" value="1"/>
</dbReference>
<evidence type="ECO:0000256" key="3">
    <source>
        <dbReference type="ARBA" id="ARBA00022723"/>
    </source>
</evidence>
<evidence type="ECO:0000313" key="13">
    <source>
        <dbReference type="Proteomes" id="UP000281677"/>
    </source>
</evidence>
<keyword evidence="5" id="KW-0347">Helicase</keyword>
<evidence type="ECO:0000256" key="5">
    <source>
        <dbReference type="ARBA" id="ARBA00022806"/>
    </source>
</evidence>
<dbReference type="InterPro" id="IPR027417">
    <property type="entry name" value="P-loop_NTPase"/>
</dbReference>